<accession>A0AAE3L9U0</accession>
<feature type="domain" description="CHAD" evidence="1">
    <location>
        <begin position="6"/>
        <end position="287"/>
    </location>
</feature>
<evidence type="ECO:0000313" key="2">
    <source>
        <dbReference type="EMBL" id="MCT7315409.1"/>
    </source>
</evidence>
<dbReference type="InterPro" id="IPR038186">
    <property type="entry name" value="CHAD_dom_sf"/>
</dbReference>
<dbReference type="InterPro" id="IPR007899">
    <property type="entry name" value="CHAD_dom"/>
</dbReference>
<sequence>MSKHSHAAILSVFSGIVIEHIADLRDALAKLAAPSPSPSDEDLHQFRVTLRRLRSAWVTFAPVLPASFAAEWKPRLRALAASTGPVREWDVLLSDWLPAAQQSVLDGDEAGRAWLDRALIKSKEARNRAWEELRAELASPDVPETLLELERAVAAFHIAGESERHLRFARARAEALRKKLIRRGCHPRRLSAPRLHRARIAAKQWRYLYEGFYPALGAHAAKRYRKHLRKLQDALGEVHDASVSLKCVARLLDAPPPLSVVSAFHKRARAARGRAAKGLRWIRSHKAA</sequence>
<dbReference type="RefSeq" id="WP_260798681.1">
    <property type="nucleotide sequence ID" value="NZ_JAOCQJ010000001.1"/>
</dbReference>
<organism evidence="2 3">
    <name type="scientific">Ralstonia mojiangensis</name>
    <dbReference type="NCBI Taxonomy" id="2953895"/>
    <lineage>
        <taxon>Bacteria</taxon>
        <taxon>Pseudomonadati</taxon>
        <taxon>Pseudomonadota</taxon>
        <taxon>Betaproteobacteria</taxon>
        <taxon>Burkholderiales</taxon>
        <taxon>Burkholderiaceae</taxon>
        <taxon>Ralstonia</taxon>
    </lineage>
</organism>
<dbReference type="PANTHER" id="PTHR39339:SF1">
    <property type="entry name" value="CHAD DOMAIN-CONTAINING PROTEIN"/>
    <property type="match status" value="1"/>
</dbReference>
<reference evidence="2" key="1">
    <citation type="journal article" date="2023" name="Front. Microbiol.">
        <title>Ralstonia chuxiongensis sp. nov., Ralstonia mojiangensis sp. nov., and Ralstonia soli sp. nov., isolated from tobacco fields, are three novel species in the family Burkholderiaceae.</title>
        <authorList>
            <person name="Lu C.H."/>
            <person name="Zhang Y.Y."/>
            <person name="Jiang N."/>
            <person name="Chen W."/>
            <person name="Shao X."/>
            <person name="Zhao Z.M."/>
            <person name="Lu W.L."/>
            <person name="Hu X."/>
            <person name="Xi Y.X."/>
            <person name="Zou S.Y."/>
            <person name="Wei Q.J."/>
            <person name="Lin Z.L."/>
            <person name="Gong L."/>
            <person name="Gai X.T."/>
            <person name="Zhang L.Q."/>
            <person name="Li J.Y."/>
            <person name="Jin Y."/>
            <person name="Xia Z.Y."/>
        </authorList>
    </citation>
    <scope>NUCLEOTIDE SEQUENCE</scope>
    <source>
        <strain evidence="2">22TCCZM01-4</strain>
    </source>
</reference>
<dbReference type="Gene3D" id="1.40.20.10">
    <property type="entry name" value="CHAD domain"/>
    <property type="match status" value="1"/>
</dbReference>
<protein>
    <submittedName>
        <fullName evidence="2">CHAD domain-containing protein</fullName>
    </submittedName>
</protein>
<dbReference type="Proteomes" id="UP001164374">
    <property type="component" value="Unassembled WGS sequence"/>
</dbReference>
<dbReference type="PANTHER" id="PTHR39339">
    <property type="entry name" value="SLR1444 PROTEIN"/>
    <property type="match status" value="1"/>
</dbReference>
<dbReference type="SMART" id="SM00880">
    <property type="entry name" value="CHAD"/>
    <property type="match status" value="1"/>
</dbReference>
<dbReference type="EMBL" id="JAOCQJ010000001">
    <property type="protein sequence ID" value="MCT7315409.1"/>
    <property type="molecule type" value="Genomic_DNA"/>
</dbReference>
<comment type="caution">
    <text evidence="2">The sequence shown here is derived from an EMBL/GenBank/DDBJ whole genome shotgun (WGS) entry which is preliminary data.</text>
</comment>
<dbReference type="AlphaFoldDB" id="A0AAE3L9U0"/>
<proteinExistence type="predicted"/>
<gene>
    <name evidence="2" type="ORF">N5I87_05290</name>
</gene>
<evidence type="ECO:0000313" key="3">
    <source>
        <dbReference type="Proteomes" id="UP001164374"/>
    </source>
</evidence>
<dbReference type="PROSITE" id="PS51708">
    <property type="entry name" value="CHAD"/>
    <property type="match status" value="1"/>
</dbReference>
<reference evidence="2" key="2">
    <citation type="submission" date="2023-02" db="EMBL/GenBank/DDBJ databases">
        <authorList>
            <person name="Lu C.-H."/>
        </authorList>
    </citation>
    <scope>NUCLEOTIDE SEQUENCE</scope>
    <source>
        <strain evidence="2">22TCCZM01-4</strain>
    </source>
</reference>
<dbReference type="Pfam" id="PF05235">
    <property type="entry name" value="CHAD"/>
    <property type="match status" value="1"/>
</dbReference>
<name>A0AAE3L9U0_9RALS</name>
<evidence type="ECO:0000259" key="1">
    <source>
        <dbReference type="PROSITE" id="PS51708"/>
    </source>
</evidence>